<dbReference type="RefSeq" id="WP_128487232.1">
    <property type="nucleotide sequence ID" value="NZ_JBHLXB010000088.1"/>
</dbReference>
<reference evidence="2 3" key="1">
    <citation type="journal article" date="2015" name="Int. J. Syst. Evol. Microbiol.">
        <title>Gemmobacter intermedius sp. nov., isolated from a white stork (Ciconia ciconia).</title>
        <authorList>
            <person name="Kampfer P."/>
            <person name="Jerzak L."/>
            <person name="Wilharm G."/>
            <person name="Golke J."/>
            <person name="Busse H.J."/>
            <person name="Glaeser S.P."/>
        </authorList>
    </citation>
    <scope>NUCLEOTIDE SEQUENCE [LARGE SCALE GENOMIC DNA]</scope>
    <source>
        <strain evidence="2 3">119/4</strain>
    </source>
</reference>
<dbReference type="Proteomes" id="UP000287168">
    <property type="component" value="Unassembled WGS sequence"/>
</dbReference>
<sequence length="105" mass="11673">MMISWAIDGLILLLLFAALGYGLVLGRRIARLQAVLLELAPVLQAFSDAVDQSEQSLDALRSEADRLERAARQLPDEPPVRKAPQDDRSALVRSFFETARRKARG</sequence>
<keyword evidence="1" id="KW-0175">Coiled coil</keyword>
<evidence type="ECO:0000313" key="2">
    <source>
        <dbReference type="EMBL" id="RWY42967.1"/>
    </source>
</evidence>
<gene>
    <name evidence="2" type="ORF">EP867_05650</name>
</gene>
<protein>
    <recommendedName>
        <fullName evidence="4">Flagellar motor switch protein</fullName>
    </recommendedName>
</protein>
<dbReference type="EMBL" id="SBLC01000006">
    <property type="protein sequence ID" value="RWY42967.1"/>
    <property type="molecule type" value="Genomic_DNA"/>
</dbReference>
<name>A0A3S3WRT3_9RHOB</name>
<keyword evidence="3" id="KW-1185">Reference proteome</keyword>
<accession>A0A3S3WRT3</accession>
<proteinExistence type="predicted"/>
<evidence type="ECO:0000313" key="3">
    <source>
        <dbReference type="Proteomes" id="UP000287168"/>
    </source>
</evidence>
<feature type="coiled-coil region" evidence="1">
    <location>
        <begin position="43"/>
        <end position="77"/>
    </location>
</feature>
<evidence type="ECO:0008006" key="4">
    <source>
        <dbReference type="Google" id="ProtNLM"/>
    </source>
</evidence>
<dbReference type="OrthoDB" id="7865359at2"/>
<comment type="caution">
    <text evidence="2">The sequence shown here is derived from an EMBL/GenBank/DDBJ whole genome shotgun (WGS) entry which is preliminary data.</text>
</comment>
<dbReference type="AlphaFoldDB" id="A0A3S3WRT3"/>
<organism evidence="2 3">
    <name type="scientific">Falsigemmobacter intermedius</name>
    <dbReference type="NCBI Taxonomy" id="1553448"/>
    <lineage>
        <taxon>Bacteria</taxon>
        <taxon>Pseudomonadati</taxon>
        <taxon>Pseudomonadota</taxon>
        <taxon>Alphaproteobacteria</taxon>
        <taxon>Rhodobacterales</taxon>
        <taxon>Paracoccaceae</taxon>
        <taxon>Falsigemmobacter</taxon>
    </lineage>
</organism>
<evidence type="ECO:0000256" key="1">
    <source>
        <dbReference type="SAM" id="Coils"/>
    </source>
</evidence>